<dbReference type="SMART" id="SM00054">
    <property type="entry name" value="EFh"/>
    <property type="match status" value="3"/>
</dbReference>
<evidence type="ECO:0000259" key="4">
    <source>
        <dbReference type="PROSITE" id="PS50222"/>
    </source>
</evidence>
<feature type="domain" description="EF-hand" evidence="4">
    <location>
        <begin position="120"/>
        <end position="153"/>
    </location>
</feature>
<proteinExistence type="evidence at transcript level"/>
<organism evidence="5">
    <name type="scientific">Carica papaya</name>
    <name type="common">Papaya</name>
    <dbReference type="NCBI Taxonomy" id="3649"/>
    <lineage>
        <taxon>Eukaryota</taxon>
        <taxon>Viridiplantae</taxon>
        <taxon>Streptophyta</taxon>
        <taxon>Embryophyta</taxon>
        <taxon>Tracheophyta</taxon>
        <taxon>Spermatophyta</taxon>
        <taxon>Magnoliopsida</taxon>
        <taxon>eudicotyledons</taxon>
        <taxon>Gunneridae</taxon>
        <taxon>Pentapetalae</taxon>
        <taxon>rosids</taxon>
        <taxon>malvids</taxon>
        <taxon>Brassicales</taxon>
        <taxon>Caricaceae</taxon>
        <taxon>Carica</taxon>
    </lineage>
</organism>
<dbReference type="FunFam" id="1.10.238.10:FF:000001">
    <property type="entry name" value="Calmodulin 1"/>
    <property type="match status" value="1"/>
</dbReference>
<dbReference type="InterPro" id="IPR011992">
    <property type="entry name" value="EF-hand-dom_pair"/>
</dbReference>
<dbReference type="InterPro" id="IPR039647">
    <property type="entry name" value="EF_hand_pair_protein_CML-like"/>
</dbReference>
<protein>
    <submittedName>
        <fullName evidence="5">Calmodulin-like protein 25.2</fullName>
    </submittedName>
</protein>
<evidence type="ECO:0000256" key="2">
    <source>
        <dbReference type="ARBA" id="ARBA00022737"/>
    </source>
</evidence>
<dbReference type="RefSeq" id="XP_021898588.1">
    <property type="nucleotide sequence ID" value="XM_022042896.1"/>
</dbReference>
<keyword evidence="2" id="KW-0677">Repeat</keyword>
<dbReference type="PROSITE" id="PS00018">
    <property type="entry name" value="EF_HAND_1"/>
    <property type="match status" value="3"/>
</dbReference>
<keyword evidence="1" id="KW-0479">Metal-binding</keyword>
<dbReference type="PANTHER" id="PTHR10891">
    <property type="entry name" value="EF-HAND CALCIUM-BINDING DOMAIN CONTAINING PROTEIN"/>
    <property type="match status" value="1"/>
</dbReference>
<keyword evidence="3" id="KW-0106">Calcium</keyword>
<name>A0A3Q8UB65_CARPA</name>
<dbReference type="CDD" id="cd00051">
    <property type="entry name" value="EFh"/>
    <property type="match status" value="1"/>
</dbReference>
<dbReference type="KEGG" id="cpap:110815220"/>
<dbReference type="AlphaFoldDB" id="A0A3Q8UB65"/>
<dbReference type="EMBL" id="MH032808">
    <property type="protein sequence ID" value="AZL94078.1"/>
    <property type="molecule type" value="mRNA"/>
</dbReference>
<feature type="domain" description="EF-hand" evidence="4">
    <location>
        <begin position="51"/>
        <end position="86"/>
    </location>
</feature>
<feature type="domain" description="EF-hand" evidence="4">
    <location>
        <begin position="15"/>
        <end position="50"/>
    </location>
</feature>
<dbReference type="OrthoDB" id="26525at2759"/>
<sequence length="153" mass="16523">MAQSGSLCAETEALSQVLSLVEAFRSFDADDDGLINVAEVGGALSSLGYGASEREVTRMMQQGDRNRDGLVSIEEFLEMNTKEMELNGGLAESLRSAMEAFDEEGFESMTADDLNLILELSMEECQAIIESMDADGDGAVDFDDFKLIVASLL</sequence>
<dbReference type="GO" id="GO:0005509">
    <property type="term" value="F:calcium ion binding"/>
    <property type="evidence" value="ECO:0007669"/>
    <property type="project" value="InterPro"/>
</dbReference>
<accession>A0A3Q8UB65</accession>
<dbReference type="InterPro" id="IPR018247">
    <property type="entry name" value="EF_Hand_1_Ca_BS"/>
</dbReference>
<evidence type="ECO:0000256" key="3">
    <source>
        <dbReference type="ARBA" id="ARBA00022837"/>
    </source>
</evidence>
<dbReference type="GeneID" id="110815220"/>
<evidence type="ECO:0000313" key="5">
    <source>
        <dbReference type="EMBL" id="AZL94078.1"/>
    </source>
</evidence>
<dbReference type="Pfam" id="PF13499">
    <property type="entry name" value="EF-hand_7"/>
    <property type="match status" value="1"/>
</dbReference>
<dbReference type="InterPro" id="IPR002048">
    <property type="entry name" value="EF_hand_dom"/>
</dbReference>
<evidence type="ECO:0000256" key="1">
    <source>
        <dbReference type="ARBA" id="ARBA00022723"/>
    </source>
</evidence>
<dbReference type="Pfam" id="PF13833">
    <property type="entry name" value="EF-hand_8"/>
    <property type="match status" value="1"/>
</dbReference>
<dbReference type="Gene3D" id="1.10.238.10">
    <property type="entry name" value="EF-hand"/>
    <property type="match status" value="1"/>
</dbReference>
<dbReference type="PROSITE" id="PS50222">
    <property type="entry name" value="EF_HAND_2"/>
    <property type="match status" value="3"/>
</dbReference>
<reference evidence="5" key="1">
    <citation type="submission" date="2018-03" db="EMBL/GenBank/DDBJ databases">
        <title>Calmodulin and Calmodulin-like Proteins Reveal their Involvement in Stress Response and Fruit Ripening in Papaya.</title>
        <authorList>
            <person name="Ding X."/>
            <person name="Zhang L."/>
            <person name="Hao Y."/>
            <person name="Xiao S."/>
            <person name="Wu Z."/>
            <person name="Chen W."/>
            <person name="Li X."/>
            <person name="Zhu X."/>
        </authorList>
    </citation>
    <scope>NUCLEOTIDE SEQUENCE</scope>
    <source>
        <tissue evidence="5">Fruit</tissue>
    </source>
</reference>
<dbReference type="SUPFAM" id="SSF47473">
    <property type="entry name" value="EF-hand"/>
    <property type="match status" value="1"/>
</dbReference>